<evidence type="ECO:0000259" key="2">
    <source>
        <dbReference type="Pfam" id="PF09995"/>
    </source>
</evidence>
<dbReference type="PANTHER" id="PTHR36151:SF3">
    <property type="entry name" value="ER-BOUND OXYGENASE MPAB_MPAB'_RUBBER OXYGENASE CATALYTIC DOMAIN-CONTAINING PROTEIN"/>
    <property type="match status" value="1"/>
</dbReference>
<evidence type="ECO:0000256" key="1">
    <source>
        <dbReference type="SAM" id="MobiDB-lite"/>
    </source>
</evidence>
<sequence>MAVEARKSATTTPGADAAPVPLGPRSVAWKCTGDLRGALMGGHALLLQVAHPVIGGGVHDHSDYQRRPWERLWATLDSLNTQVYGGREALAEGARLREVHKAFKGVDHRGRRYHALNPEAYTWVHMTLYEGLVTSARVLGRPLTDRQQRDLYAEWREVGRVLGIKEHHMPADVEAFREYFDQKVATRLEPNPTVDGLLETFRGENIPRPSRYVPMPLWRLARPAVGKVLTAGALATLPDSVLGRLDLAVTPEHRRWLRLVTMFTRYVFPLLPGRVRYYPVAWKAIRASGYARAF</sequence>
<gene>
    <name evidence="3" type="ORF">GCM10009533_15990</name>
</gene>
<dbReference type="EMBL" id="BAAAGS010000007">
    <property type="protein sequence ID" value="GAA0517670.1"/>
    <property type="molecule type" value="Genomic_DNA"/>
</dbReference>
<dbReference type="InterPro" id="IPR018713">
    <property type="entry name" value="MPAB/Lcp_cat_dom"/>
</dbReference>
<accession>A0ABP3MCA7</accession>
<protein>
    <submittedName>
        <fullName evidence="3">Oxygenase MpaB family protein</fullName>
    </submittedName>
</protein>
<proteinExistence type="predicted"/>
<name>A0ABP3MCA7_SACER</name>
<evidence type="ECO:0000313" key="3">
    <source>
        <dbReference type="EMBL" id="GAA0517670.1"/>
    </source>
</evidence>
<keyword evidence="4" id="KW-1185">Reference proteome</keyword>
<dbReference type="Proteomes" id="UP001500729">
    <property type="component" value="Unassembled WGS sequence"/>
</dbReference>
<dbReference type="PANTHER" id="PTHR36151">
    <property type="entry name" value="BLR2777 PROTEIN"/>
    <property type="match status" value="1"/>
</dbReference>
<reference evidence="4" key="1">
    <citation type="journal article" date="2019" name="Int. J. Syst. Evol. Microbiol.">
        <title>The Global Catalogue of Microorganisms (GCM) 10K type strain sequencing project: providing services to taxonomists for standard genome sequencing and annotation.</title>
        <authorList>
            <consortium name="The Broad Institute Genomics Platform"/>
            <consortium name="The Broad Institute Genome Sequencing Center for Infectious Disease"/>
            <person name="Wu L."/>
            <person name="Ma J."/>
        </authorList>
    </citation>
    <scope>NUCLEOTIDE SEQUENCE [LARGE SCALE GENOMIC DNA]</scope>
    <source>
        <strain evidence="4">JCM 10303</strain>
    </source>
</reference>
<feature type="domain" description="ER-bound oxygenase mpaB/mpaB'/Rubber oxygenase catalytic" evidence="2">
    <location>
        <begin position="29"/>
        <end position="265"/>
    </location>
</feature>
<evidence type="ECO:0000313" key="4">
    <source>
        <dbReference type="Proteomes" id="UP001500729"/>
    </source>
</evidence>
<dbReference type="Pfam" id="PF09995">
    <property type="entry name" value="MPAB_Lcp_cat"/>
    <property type="match status" value="1"/>
</dbReference>
<organism evidence="3 4">
    <name type="scientific">Saccharopolyspora erythraea</name>
    <name type="common">Streptomyces erythraeus</name>
    <dbReference type="NCBI Taxonomy" id="1836"/>
    <lineage>
        <taxon>Bacteria</taxon>
        <taxon>Bacillati</taxon>
        <taxon>Actinomycetota</taxon>
        <taxon>Actinomycetes</taxon>
        <taxon>Pseudonocardiales</taxon>
        <taxon>Pseudonocardiaceae</taxon>
        <taxon>Saccharopolyspora</taxon>
    </lineage>
</organism>
<comment type="caution">
    <text evidence="3">The sequence shown here is derived from an EMBL/GenBank/DDBJ whole genome shotgun (WGS) entry which is preliminary data.</text>
</comment>
<feature type="region of interest" description="Disordered" evidence="1">
    <location>
        <begin position="1"/>
        <end position="23"/>
    </location>
</feature>
<dbReference type="RefSeq" id="WP_009942284.1">
    <property type="nucleotide sequence ID" value="NZ_BAAAGS010000007.1"/>
</dbReference>